<comment type="function">
    <text evidence="10">Part of the ABC transporter complex GltIJKL involved in glutamate and aspartate uptake. Probably responsible for the translocation of the substrate across the membrane.</text>
</comment>
<dbReference type="NCBIfam" id="TIGR01726">
    <property type="entry name" value="HEQRo_perm_3TM"/>
    <property type="match status" value="1"/>
</dbReference>
<reference evidence="16" key="1">
    <citation type="submission" date="2016-10" db="EMBL/GenBank/DDBJ databases">
        <authorList>
            <person name="Varghese N."/>
            <person name="Submissions S."/>
        </authorList>
    </citation>
    <scope>NUCLEOTIDE SEQUENCE [LARGE SCALE GENOMIC DNA]</scope>
    <source>
        <strain evidence="16">DUS833</strain>
    </source>
</reference>
<dbReference type="PANTHER" id="PTHR30614:SF20">
    <property type="entry name" value="GLUTAMINE TRANSPORT SYSTEM PERMEASE PROTEIN GLNP"/>
    <property type="match status" value="1"/>
</dbReference>
<dbReference type="GO" id="GO:0022857">
    <property type="term" value="F:transmembrane transporter activity"/>
    <property type="evidence" value="ECO:0007669"/>
    <property type="project" value="InterPro"/>
</dbReference>
<keyword evidence="4 13" id="KW-0813">Transport</keyword>
<evidence type="ECO:0000256" key="6">
    <source>
        <dbReference type="ARBA" id="ARBA00022692"/>
    </source>
</evidence>
<dbReference type="EMBL" id="FNKX01000005">
    <property type="protein sequence ID" value="SDR62680.1"/>
    <property type="molecule type" value="Genomic_DNA"/>
</dbReference>
<dbReference type="RefSeq" id="WP_090812738.1">
    <property type="nucleotide sequence ID" value="NZ_FNKX01000005.1"/>
</dbReference>
<evidence type="ECO:0000256" key="11">
    <source>
        <dbReference type="ARBA" id="ARBA00062718"/>
    </source>
</evidence>
<dbReference type="InterPro" id="IPR043429">
    <property type="entry name" value="ArtM/GltK/GlnP/TcyL/YhdX-like"/>
</dbReference>
<evidence type="ECO:0000256" key="2">
    <source>
        <dbReference type="ARBA" id="ARBA00004429"/>
    </source>
</evidence>
<comment type="function">
    <text evidence="1">Part of the binding-protein-dependent transport system for glutamine; probably responsible for the translocation of the substrate across the membrane.</text>
</comment>
<feature type="transmembrane region" description="Helical" evidence="13">
    <location>
        <begin position="53"/>
        <end position="75"/>
    </location>
</feature>
<dbReference type="SUPFAM" id="SSF161098">
    <property type="entry name" value="MetI-like"/>
    <property type="match status" value="1"/>
</dbReference>
<organism evidence="15 16">
    <name type="scientific">Paraburkholderia tuberum</name>
    <dbReference type="NCBI Taxonomy" id="157910"/>
    <lineage>
        <taxon>Bacteria</taxon>
        <taxon>Pseudomonadati</taxon>
        <taxon>Pseudomonadota</taxon>
        <taxon>Betaproteobacteria</taxon>
        <taxon>Burkholderiales</taxon>
        <taxon>Burkholderiaceae</taxon>
        <taxon>Paraburkholderia</taxon>
    </lineage>
</organism>
<accession>A0A1H1KKY6</accession>
<evidence type="ECO:0000256" key="9">
    <source>
        <dbReference type="ARBA" id="ARBA00023136"/>
    </source>
</evidence>
<dbReference type="FunFam" id="1.10.3720.10:FF:000006">
    <property type="entry name" value="Glutamate/aspartate ABC transporter, permease protein GltK"/>
    <property type="match status" value="1"/>
</dbReference>
<dbReference type="Pfam" id="PF00528">
    <property type="entry name" value="BPD_transp_1"/>
    <property type="match status" value="1"/>
</dbReference>
<evidence type="ECO:0000256" key="7">
    <source>
        <dbReference type="ARBA" id="ARBA00022970"/>
    </source>
</evidence>
<keyword evidence="8 13" id="KW-1133">Transmembrane helix</keyword>
<comment type="subcellular location">
    <subcellularLocation>
        <location evidence="2">Cell inner membrane</location>
        <topology evidence="2">Multi-pass membrane protein</topology>
    </subcellularLocation>
    <subcellularLocation>
        <location evidence="13">Cell membrane</location>
        <topology evidence="13">Multi-pass membrane protein</topology>
    </subcellularLocation>
</comment>
<sequence length="216" mass="23627">MTDMTWLWDYLPSLLEGMKLTVILTVTSMAFGGVLGLPLAFMKMSRLRLAASIAAAYGTLIRGMPLLVQILLVYFGLPVLTGVRTPAIVAGGIAMALYTAAFLAEVFRSGIQAVDQGQMEAGRAIGFGHWQTMRLVIMPQAFRTMIPNLANQLSITLKNTSLLSVIGVTELTLAGQNIYMQNFDMIRVLSIVGGMYLVIYLVAERVTGYLEQRVSR</sequence>
<keyword evidence="7" id="KW-0029">Amino-acid transport</keyword>
<dbReference type="PROSITE" id="PS50928">
    <property type="entry name" value="ABC_TM1"/>
    <property type="match status" value="1"/>
</dbReference>
<dbReference type="Gene3D" id="1.10.3720.10">
    <property type="entry name" value="MetI-like"/>
    <property type="match status" value="1"/>
</dbReference>
<keyword evidence="9 13" id="KW-0472">Membrane</keyword>
<evidence type="ECO:0000256" key="1">
    <source>
        <dbReference type="ARBA" id="ARBA00003159"/>
    </source>
</evidence>
<evidence type="ECO:0000256" key="8">
    <source>
        <dbReference type="ARBA" id="ARBA00022989"/>
    </source>
</evidence>
<dbReference type="InterPro" id="IPR000515">
    <property type="entry name" value="MetI-like"/>
</dbReference>
<feature type="transmembrane region" description="Helical" evidence="13">
    <location>
        <begin position="185"/>
        <end position="203"/>
    </location>
</feature>
<dbReference type="PANTHER" id="PTHR30614">
    <property type="entry name" value="MEMBRANE COMPONENT OF AMINO ACID ABC TRANSPORTER"/>
    <property type="match status" value="1"/>
</dbReference>
<dbReference type="AlphaFoldDB" id="A0A1H1KKY6"/>
<feature type="transmembrane region" description="Helical" evidence="13">
    <location>
        <begin position="87"/>
        <end position="107"/>
    </location>
</feature>
<keyword evidence="6 13" id="KW-0812">Transmembrane</keyword>
<keyword evidence="16" id="KW-1185">Reference proteome</keyword>
<name>A0A1H1KKY6_9BURK</name>
<comment type="subunit">
    <text evidence="11">The complex is composed of two ATP-binding proteins (GltL), two transmembrane proteins (GltJ and GltK) and a solute-binding protein (GltI).</text>
</comment>
<comment type="similarity">
    <text evidence="3">Belongs to the binding-protein-dependent transport system permease family. HisMQ subfamily.</text>
</comment>
<feature type="transmembrane region" description="Helical" evidence="13">
    <location>
        <begin position="20"/>
        <end position="41"/>
    </location>
</feature>
<dbReference type="GO" id="GO:0006865">
    <property type="term" value="P:amino acid transport"/>
    <property type="evidence" value="ECO:0007669"/>
    <property type="project" value="UniProtKB-KW"/>
</dbReference>
<feature type="domain" description="ABC transmembrane type-1" evidence="14">
    <location>
        <begin position="18"/>
        <end position="207"/>
    </location>
</feature>
<dbReference type="STRING" id="157910.SAMN05445850_8351"/>
<evidence type="ECO:0000313" key="15">
    <source>
        <dbReference type="EMBL" id="SDR62680.1"/>
    </source>
</evidence>
<evidence type="ECO:0000256" key="13">
    <source>
        <dbReference type="RuleBase" id="RU363032"/>
    </source>
</evidence>
<protein>
    <recommendedName>
        <fullName evidence="12">Glutamate/aspartate import permease protein GltK</fullName>
    </recommendedName>
</protein>
<keyword evidence="5" id="KW-1003">Cell membrane</keyword>
<evidence type="ECO:0000256" key="5">
    <source>
        <dbReference type="ARBA" id="ARBA00022475"/>
    </source>
</evidence>
<dbReference type="GO" id="GO:0043190">
    <property type="term" value="C:ATP-binding cassette (ABC) transporter complex"/>
    <property type="evidence" value="ECO:0007669"/>
    <property type="project" value="InterPro"/>
</dbReference>
<dbReference type="CDD" id="cd06261">
    <property type="entry name" value="TM_PBP2"/>
    <property type="match status" value="1"/>
</dbReference>
<evidence type="ECO:0000313" key="16">
    <source>
        <dbReference type="Proteomes" id="UP000199365"/>
    </source>
</evidence>
<evidence type="ECO:0000256" key="3">
    <source>
        <dbReference type="ARBA" id="ARBA00010072"/>
    </source>
</evidence>
<evidence type="ECO:0000259" key="14">
    <source>
        <dbReference type="PROSITE" id="PS50928"/>
    </source>
</evidence>
<dbReference type="InterPro" id="IPR010065">
    <property type="entry name" value="AA_ABC_transptr_permease_3TM"/>
</dbReference>
<proteinExistence type="inferred from homology"/>
<evidence type="ECO:0000256" key="12">
    <source>
        <dbReference type="ARBA" id="ARBA00073645"/>
    </source>
</evidence>
<gene>
    <name evidence="15" type="ORF">SAMN05445850_8351</name>
</gene>
<dbReference type="Proteomes" id="UP000199365">
    <property type="component" value="Unassembled WGS sequence"/>
</dbReference>
<evidence type="ECO:0000256" key="4">
    <source>
        <dbReference type="ARBA" id="ARBA00022448"/>
    </source>
</evidence>
<dbReference type="InterPro" id="IPR035906">
    <property type="entry name" value="MetI-like_sf"/>
</dbReference>
<evidence type="ECO:0000256" key="10">
    <source>
        <dbReference type="ARBA" id="ARBA00060298"/>
    </source>
</evidence>